<evidence type="ECO:0000313" key="1">
    <source>
        <dbReference type="Proteomes" id="UP000492821"/>
    </source>
</evidence>
<dbReference type="AlphaFoldDB" id="A0A7E4V1B2"/>
<evidence type="ECO:0000313" key="2">
    <source>
        <dbReference type="WBParaSite" id="Pan_g15395.t1"/>
    </source>
</evidence>
<reference evidence="1" key="1">
    <citation type="journal article" date="2013" name="Genetics">
        <title>The draft genome and transcriptome of Panagrellus redivivus are shaped by the harsh demands of a free-living lifestyle.</title>
        <authorList>
            <person name="Srinivasan J."/>
            <person name="Dillman A.R."/>
            <person name="Macchietto M.G."/>
            <person name="Heikkinen L."/>
            <person name="Lakso M."/>
            <person name="Fracchia K.M."/>
            <person name="Antoshechkin I."/>
            <person name="Mortazavi A."/>
            <person name="Wong G."/>
            <person name="Sternberg P.W."/>
        </authorList>
    </citation>
    <scope>NUCLEOTIDE SEQUENCE [LARGE SCALE GENOMIC DNA]</scope>
    <source>
        <strain evidence="1">MT8872</strain>
    </source>
</reference>
<protein>
    <submittedName>
        <fullName evidence="2">Reverse transcriptase domain-containing protein</fullName>
    </submittedName>
</protein>
<organism evidence="1 2">
    <name type="scientific">Panagrellus redivivus</name>
    <name type="common">Microworm</name>
    <dbReference type="NCBI Taxonomy" id="6233"/>
    <lineage>
        <taxon>Eukaryota</taxon>
        <taxon>Metazoa</taxon>
        <taxon>Ecdysozoa</taxon>
        <taxon>Nematoda</taxon>
        <taxon>Chromadorea</taxon>
        <taxon>Rhabditida</taxon>
        <taxon>Tylenchina</taxon>
        <taxon>Panagrolaimomorpha</taxon>
        <taxon>Panagrolaimoidea</taxon>
        <taxon>Panagrolaimidae</taxon>
        <taxon>Panagrellus</taxon>
    </lineage>
</organism>
<sequence>METAETRIRELEALLQLETAARVKAETDLNEEKQTFDVKVKLLKTKLSSMNGDLLAMTTKYDNYVHSHTVEVTGLNDMIKRLEEQVRIGQTRLNSEKGAHDQTKAQHAQCNKELRIATNTVKKQFGARETTSYVPTEADPDKHSGRKYTRFMAERFINSQFDPTKKNSHELAIERGLKKLPLYPKYVPKIPQWASKKVHDFRLADGI</sequence>
<dbReference type="WBParaSite" id="Pan_g15395.t1">
    <property type="protein sequence ID" value="Pan_g15395.t1"/>
    <property type="gene ID" value="Pan_g15395"/>
</dbReference>
<dbReference type="Proteomes" id="UP000492821">
    <property type="component" value="Unassembled WGS sequence"/>
</dbReference>
<reference evidence="2" key="2">
    <citation type="submission" date="2020-10" db="UniProtKB">
        <authorList>
            <consortium name="WormBaseParasite"/>
        </authorList>
    </citation>
    <scope>IDENTIFICATION</scope>
</reference>
<keyword evidence="1" id="KW-1185">Reference proteome</keyword>
<name>A0A7E4V1B2_PANRE</name>
<accession>A0A7E4V1B2</accession>
<proteinExistence type="predicted"/>